<dbReference type="InterPro" id="IPR018247">
    <property type="entry name" value="EF_Hand_1_Ca_BS"/>
</dbReference>
<proteinExistence type="predicted"/>
<evidence type="ECO:0000313" key="2">
    <source>
        <dbReference type="EMBL" id="GAA4231710.1"/>
    </source>
</evidence>
<evidence type="ECO:0000313" key="3">
    <source>
        <dbReference type="Proteomes" id="UP001501496"/>
    </source>
</evidence>
<dbReference type="EMBL" id="BAABCA010000001">
    <property type="protein sequence ID" value="GAA4231710.1"/>
    <property type="molecule type" value="Genomic_DNA"/>
</dbReference>
<dbReference type="Proteomes" id="UP001501496">
    <property type="component" value="Unassembled WGS sequence"/>
</dbReference>
<organism evidence="2 3">
    <name type="scientific">Postechiella marina</name>
    <dbReference type="NCBI Taxonomy" id="943941"/>
    <lineage>
        <taxon>Bacteria</taxon>
        <taxon>Pseudomonadati</taxon>
        <taxon>Bacteroidota</taxon>
        <taxon>Flavobacteriia</taxon>
        <taxon>Flavobacteriales</taxon>
        <taxon>Flavobacteriaceae</taxon>
        <taxon>Postechiella</taxon>
    </lineage>
</organism>
<dbReference type="Gene3D" id="3.40.630.10">
    <property type="entry name" value="Zn peptidases"/>
    <property type="match status" value="1"/>
</dbReference>
<dbReference type="InterPro" id="IPR045175">
    <property type="entry name" value="M28_fam"/>
</dbReference>
<protein>
    <submittedName>
        <fullName evidence="2">M28 family peptidase</fullName>
    </submittedName>
</protein>
<feature type="domain" description="Peptidase M28" evidence="1">
    <location>
        <begin position="88"/>
        <end position="296"/>
    </location>
</feature>
<dbReference type="PANTHER" id="PTHR12147:SF26">
    <property type="entry name" value="PEPTIDASE M28 DOMAIN-CONTAINING PROTEIN"/>
    <property type="match status" value="1"/>
</dbReference>
<comment type="caution">
    <text evidence="2">The sequence shown here is derived from an EMBL/GenBank/DDBJ whole genome shotgun (WGS) entry which is preliminary data.</text>
</comment>
<keyword evidence="3" id="KW-1185">Reference proteome</keyword>
<dbReference type="SUPFAM" id="SSF53187">
    <property type="entry name" value="Zn-dependent exopeptidases"/>
    <property type="match status" value="1"/>
</dbReference>
<dbReference type="InterPro" id="IPR007484">
    <property type="entry name" value="Peptidase_M28"/>
</dbReference>
<dbReference type="PROSITE" id="PS00018">
    <property type="entry name" value="EF_HAND_1"/>
    <property type="match status" value="1"/>
</dbReference>
<dbReference type="RefSeq" id="WP_344786468.1">
    <property type="nucleotide sequence ID" value="NZ_BAABCA010000001.1"/>
</dbReference>
<sequence>MKQLLILMFLVVSITINSQTKPIDSIKHISQTRVKKDLLKITKTPKSRNYKNIETLNNVANYIKSELIKVCDTVSFQPFSINKKTYKNVIGSIGTNNKERLIIGAHYDVCGNQQGADDNASGVVGLLELARLLSKNKLNYRIDFVAYTLEEPPFFRTKQMGSYIHANYLHKNNISVKGMICLEMIGFYSDKKGSQNYPIPDMQLQYGDIGNFITVVQSEKSGEFGKQIEQKMQQQDIIKTISFKGSSLVSGVDFSDHLNYWNFNSPAVMVTNTAFYRNKNYHTKKDTIETLGLDKMCAVIKQLYITIKQLK</sequence>
<name>A0ABP8C1I6_9FLAO</name>
<reference evidence="3" key="1">
    <citation type="journal article" date="2019" name="Int. J. Syst. Evol. Microbiol.">
        <title>The Global Catalogue of Microorganisms (GCM) 10K type strain sequencing project: providing services to taxonomists for standard genome sequencing and annotation.</title>
        <authorList>
            <consortium name="The Broad Institute Genomics Platform"/>
            <consortium name="The Broad Institute Genome Sequencing Center for Infectious Disease"/>
            <person name="Wu L."/>
            <person name="Ma J."/>
        </authorList>
    </citation>
    <scope>NUCLEOTIDE SEQUENCE [LARGE SCALE GENOMIC DNA]</scope>
    <source>
        <strain evidence="3">JCM 17630</strain>
    </source>
</reference>
<dbReference type="Pfam" id="PF04389">
    <property type="entry name" value="Peptidase_M28"/>
    <property type="match status" value="1"/>
</dbReference>
<evidence type="ECO:0000259" key="1">
    <source>
        <dbReference type="Pfam" id="PF04389"/>
    </source>
</evidence>
<gene>
    <name evidence="2" type="ORF">GCM10022291_04780</name>
</gene>
<accession>A0ABP8C1I6</accession>
<dbReference type="PANTHER" id="PTHR12147">
    <property type="entry name" value="METALLOPEPTIDASE M28 FAMILY MEMBER"/>
    <property type="match status" value="1"/>
</dbReference>